<protein>
    <recommendedName>
        <fullName evidence="3">DUF5723 domain-containing protein</fullName>
    </recommendedName>
</protein>
<evidence type="ECO:0000313" key="2">
    <source>
        <dbReference type="Proteomes" id="UP000051012"/>
    </source>
</evidence>
<dbReference type="Proteomes" id="UP000051012">
    <property type="component" value="Unassembled WGS sequence"/>
</dbReference>
<reference evidence="1 2" key="1">
    <citation type="journal article" date="2015" name="Microbiome">
        <title>Genomic resolution of linkages in carbon, nitrogen, and sulfur cycling among widespread estuary sediment bacteria.</title>
        <authorList>
            <person name="Baker B.J."/>
            <person name="Lazar C.S."/>
            <person name="Teske A.P."/>
            <person name="Dick G.J."/>
        </authorList>
    </citation>
    <scope>NUCLEOTIDE SEQUENCE [LARGE SCALE GENOMIC DNA]</scope>
    <source>
        <strain evidence="1">DG_78</strain>
    </source>
</reference>
<evidence type="ECO:0000313" key="1">
    <source>
        <dbReference type="EMBL" id="KPJ73451.1"/>
    </source>
</evidence>
<comment type="caution">
    <text evidence="1">The sequence shown here is derived from an EMBL/GenBank/DDBJ whole genome shotgun (WGS) entry which is preliminary data.</text>
</comment>
<proteinExistence type="predicted"/>
<dbReference type="AlphaFoldDB" id="A0A0S7YGE8"/>
<sequence length="277" mass="30158">MSTLIFIIISSAGVGSLLMPSSPVGVLTSFSSSQHEEAIFYNPAHFEASENFKLSCFYNHFYLGMRSFSFALSKMVKSIDLGLAINNFDYGDMELRPDYPTEDPVFNYTANDLSIVLSGRVKVSSEGKIGLNVKYIYEHIYTYSGYAFAFDIAFAYGSAKNGISFGASNFGTRITLNNEEVNLPARLSIGGYHSFGKIVASADAHYLINNAETEFGVGVTLPVHSLITLSAAMNYRENLYPGFGVTITPGGWAIKYGAALYPKNLGMVNILGIGFGF</sequence>
<gene>
    <name evidence="1" type="ORF">AMJ52_03655</name>
</gene>
<evidence type="ECO:0008006" key="3">
    <source>
        <dbReference type="Google" id="ProtNLM"/>
    </source>
</evidence>
<name>A0A0S7YGE8_UNCT6</name>
<organism evidence="1 2">
    <name type="scientific">candidate division TA06 bacterium DG_78</name>
    <dbReference type="NCBI Taxonomy" id="1703772"/>
    <lineage>
        <taxon>Bacteria</taxon>
        <taxon>Bacteria division TA06</taxon>
    </lineage>
</organism>
<accession>A0A0S7YGE8</accession>
<dbReference type="EMBL" id="LJNI01000033">
    <property type="protein sequence ID" value="KPJ73451.1"/>
    <property type="molecule type" value="Genomic_DNA"/>
</dbReference>